<dbReference type="RefSeq" id="WP_142899843.1">
    <property type="nucleotide sequence ID" value="NZ_ML660070.1"/>
</dbReference>
<reference evidence="1 2" key="1">
    <citation type="submission" date="2019-06" db="EMBL/GenBank/DDBJ databases">
        <title>Whole genome sequence for Rhodospirillaceae sp. R148.</title>
        <authorList>
            <person name="Wang G."/>
        </authorList>
    </citation>
    <scope>NUCLEOTIDE SEQUENCE [LARGE SCALE GENOMIC DNA]</scope>
    <source>
        <strain evidence="1 2">R148</strain>
    </source>
</reference>
<dbReference type="SUPFAM" id="SSF48613">
    <property type="entry name" value="Heme oxygenase-like"/>
    <property type="match status" value="1"/>
</dbReference>
<organism evidence="1 2">
    <name type="scientific">Denitrobaculum tricleocarpae</name>
    <dbReference type="NCBI Taxonomy" id="2591009"/>
    <lineage>
        <taxon>Bacteria</taxon>
        <taxon>Pseudomonadati</taxon>
        <taxon>Pseudomonadota</taxon>
        <taxon>Alphaproteobacteria</taxon>
        <taxon>Rhodospirillales</taxon>
        <taxon>Rhodospirillaceae</taxon>
        <taxon>Denitrobaculum</taxon>
    </lineage>
</organism>
<evidence type="ECO:0000313" key="2">
    <source>
        <dbReference type="Proteomes" id="UP000315252"/>
    </source>
</evidence>
<sequence>MHSPDKNTAVGLSTKHRTNCRAWLRGATQAEHARLDRLVSRWNFAEKLDYSNFLLMQSAVLIPLESWLESRDVEADLPDWRLRARSTALLKDLATLNLSALPPVAMSFDVSLSAKMGILYVLEGSRLGGRVLARAVEGSLEPLPVSFLLHGSETGLWQSFRQRLGQLPHDPRLWEEMAQAARKVFELYEHQTRAMMKEAL</sequence>
<dbReference type="Gene3D" id="1.20.910.10">
    <property type="entry name" value="Heme oxygenase-like"/>
    <property type="match status" value="1"/>
</dbReference>
<dbReference type="Pfam" id="PF01126">
    <property type="entry name" value="Heme_oxygenase"/>
    <property type="match status" value="1"/>
</dbReference>
<dbReference type="AlphaFoldDB" id="A0A545SYP6"/>
<evidence type="ECO:0000313" key="1">
    <source>
        <dbReference type="EMBL" id="TQV70078.1"/>
    </source>
</evidence>
<dbReference type="GO" id="GO:0004392">
    <property type="term" value="F:heme oxygenase (decyclizing) activity"/>
    <property type="evidence" value="ECO:0007669"/>
    <property type="project" value="InterPro"/>
</dbReference>
<protein>
    <submittedName>
        <fullName evidence="1">Biliverdin-producing heme oxygenase</fullName>
    </submittedName>
</protein>
<dbReference type="GO" id="GO:0006788">
    <property type="term" value="P:heme oxidation"/>
    <property type="evidence" value="ECO:0007669"/>
    <property type="project" value="InterPro"/>
</dbReference>
<keyword evidence="2" id="KW-1185">Reference proteome</keyword>
<dbReference type="Proteomes" id="UP000315252">
    <property type="component" value="Unassembled WGS sequence"/>
</dbReference>
<proteinExistence type="predicted"/>
<name>A0A545SYP6_9PROT</name>
<dbReference type="InterPro" id="IPR016053">
    <property type="entry name" value="Haem_Oase-like"/>
</dbReference>
<gene>
    <name evidence="1" type="ORF">FKG95_28360</name>
</gene>
<dbReference type="InterPro" id="IPR016084">
    <property type="entry name" value="Haem_Oase-like_multi-hlx"/>
</dbReference>
<comment type="caution">
    <text evidence="1">The sequence shown here is derived from an EMBL/GenBank/DDBJ whole genome shotgun (WGS) entry which is preliminary data.</text>
</comment>
<dbReference type="OrthoDB" id="9149607at2"/>
<dbReference type="EMBL" id="VHSH01000019">
    <property type="protein sequence ID" value="TQV70078.1"/>
    <property type="molecule type" value="Genomic_DNA"/>
</dbReference>
<accession>A0A545SYP6</accession>
<dbReference type="CDD" id="cd19166">
    <property type="entry name" value="HemeO-bac"/>
    <property type="match status" value="1"/>
</dbReference>